<feature type="region of interest" description="Disordered" evidence="1">
    <location>
        <begin position="1"/>
        <end position="29"/>
    </location>
</feature>
<dbReference type="Proteomes" id="UP000626109">
    <property type="component" value="Unassembled WGS sequence"/>
</dbReference>
<evidence type="ECO:0000313" key="4">
    <source>
        <dbReference type="Proteomes" id="UP000626109"/>
    </source>
</evidence>
<keyword evidence="5" id="KW-1185">Reference proteome</keyword>
<protein>
    <submittedName>
        <fullName evidence="3">Uncharacterized protein</fullName>
    </submittedName>
</protein>
<evidence type="ECO:0000313" key="5">
    <source>
        <dbReference type="Proteomes" id="UP000654075"/>
    </source>
</evidence>
<accession>A0A813LS32</accession>
<evidence type="ECO:0000256" key="1">
    <source>
        <dbReference type="SAM" id="MobiDB-lite"/>
    </source>
</evidence>
<dbReference type="AlphaFoldDB" id="A0A813LS32"/>
<organism evidence="3 4">
    <name type="scientific">Polarella glacialis</name>
    <name type="common">Dinoflagellate</name>
    <dbReference type="NCBI Taxonomy" id="89957"/>
    <lineage>
        <taxon>Eukaryota</taxon>
        <taxon>Sar</taxon>
        <taxon>Alveolata</taxon>
        <taxon>Dinophyceae</taxon>
        <taxon>Suessiales</taxon>
        <taxon>Suessiaceae</taxon>
        <taxon>Polarella</taxon>
    </lineage>
</organism>
<dbReference type="Proteomes" id="UP000654075">
    <property type="component" value="Unassembled WGS sequence"/>
</dbReference>
<sequence length="381" mass="41557">MEKRLLADAVPEATGSETASSAPPPPLADSAWHRRAAPNACFAVRQGDLFADDVFQVGPWLAEAGQKDLQVYLMYAQASGLVDPALCRTCCYAKHLADDGAAATEPFGWFCNMHVVRLGPPPSGGCLVYSPVLGPDGSAETIKKELQARDLLPVRMVVAPNPAHHLALSAFQRTFPDALYLCGQGSEQKPPLTEKRPDLRFDGLFAVGNDAALLPPPGSSDVADERLKIAAELLKTNFKVCVCEDERSTEVVLYHCNSKTLLISDLLYRASTEIVGPGGPDHRYTAPEWFGQGQDELFYRAADDPSGNLLPTYRTHPQVVRMDAAGMRRSLLYILSWDFEHCIGCHIDRLEGNAARELLTRAWAWVLEESSQVAAERAAVA</sequence>
<feature type="compositionally biased region" description="Low complexity" evidence="1">
    <location>
        <begin position="11"/>
        <end position="21"/>
    </location>
</feature>
<evidence type="ECO:0000313" key="3">
    <source>
        <dbReference type="EMBL" id="CAE8738244.1"/>
    </source>
</evidence>
<gene>
    <name evidence="2" type="ORF">PGLA1383_LOCUS13759</name>
    <name evidence="3" type="ORF">PGLA2088_LOCUS49105</name>
</gene>
<dbReference type="PANTHER" id="PTHR33835">
    <property type="entry name" value="YALI0C07656P"/>
    <property type="match status" value="1"/>
</dbReference>
<dbReference type="InterPro" id="IPR025638">
    <property type="entry name" value="DUF4336"/>
</dbReference>
<proteinExistence type="predicted"/>
<evidence type="ECO:0000313" key="2">
    <source>
        <dbReference type="EMBL" id="CAE8595245.1"/>
    </source>
</evidence>
<reference evidence="3" key="1">
    <citation type="submission" date="2021-02" db="EMBL/GenBank/DDBJ databases">
        <authorList>
            <person name="Dougan E. K."/>
            <person name="Rhodes N."/>
            <person name="Thang M."/>
            <person name="Chan C."/>
        </authorList>
    </citation>
    <scope>NUCLEOTIDE SEQUENCE</scope>
</reference>
<dbReference type="EMBL" id="CAJNNW010036911">
    <property type="protein sequence ID" value="CAE8738244.1"/>
    <property type="molecule type" value="Genomic_DNA"/>
</dbReference>
<dbReference type="EMBL" id="CAJNNV010007690">
    <property type="protein sequence ID" value="CAE8595245.1"/>
    <property type="molecule type" value="Genomic_DNA"/>
</dbReference>
<name>A0A813LS32_POLGL</name>
<dbReference type="OrthoDB" id="421671at2759"/>
<dbReference type="PANTHER" id="PTHR33835:SF1">
    <property type="entry name" value="METALLO-BETA-LACTAMASE DOMAIN-CONTAINING PROTEIN"/>
    <property type="match status" value="1"/>
</dbReference>
<comment type="caution">
    <text evidence="3">The sequence shown here is derived from an EMBL/GenBank/DDBJ whole genome shotgun (WGS) entry which is preliminary data.</text>
</comment>